<dbReference type="PANTHER" id="PTHR31429:SF59">
    <property type="entry name" value="WRKY TRANSCRIPTION FACTOR 47-RELATED"/>
    <property type="match status" value="1"/>
</dbReference>
<keyword evidence="5" id="KW-0539">Nucleus</keyword>
<sequence length="560" mass="61078">MEKQHSRELTFLHSGDSIRQNSGVADRTLDDSSDHVEPHIKEMDFFSTQYQSHDHHHHHHQEGNTNNNGSSSFIDSSVNIGLNLLSSSPGVSRATNEEKPKAQVSLFVCYMELFSGLIFLLICEFKLVKKTWDFQESALKMELEKLNEENRRLRSMLDQITKNYNELHGQLLMALQKQAHRNQQEQKNAVNGMASTIMSVQQFMVPRPSAELDVNEPSGSDDKTQELSASPENTMEIVSKEYDHRMVQNMPGKQVSIEDGTDQTSQSWGSLKSPKIDQSKNEDQVSEVPFRKARVSVRARSEATLISDGCQWRKYGQKMAKGNPCPRAYYRCTMAVGCPVRKQVQRCADDKSILITTYEGNHNHPLPPAATAMANTTSAAAAMLLSGSTKSKDGLPTSAYYPSLPYASSMATLSASAPFPTITLDLTQGPNAVQLLRPPPSAASFPLPLHGYPQLLGNPMFGPPKLSTASPAMHLGQRPASMVETVTAAIASDPNFTAALAAAISTIMGAPPRNQGNSSSNNDENNNSSNGVGVPALPGSPQIQQSCTTFSSKACTNKPG</sequence>
<dbReference type="Gene3D" id="2.20.25.80">
    <property type="entry name" value="WRKY domain"/>
    <property type="match status" value="1"/>
</dbReference>
<dbReference type="InterPro" id="IPR003657">
    <property type="entry name" value="WRKY_dom"/>
</dbReference>
<evidence type="ECO:0000313" key="9">
    <source>
        <dbReference type="EMBL" id="KAA3458854.1"/>
    </source>
</evidence>
<dbReference type="SMART" id="SM00774">
    <property type="entry name" value="WRKY"/>
    <property type="match status" value="1"/>
</dbReference>
<feature type="compositionally biased region" description="Low complexity" evidence="7">
    <location>
        <begin position="517"/>
        <end position="530"/>
    </location>
</feature>
<evidence type="ECO:0000256" key="1">
    <source>
        <dbReference type="ARBA" id="ARBA00004123"/>
    </source>
</evidence>
<evidence type="ECO:0000256" key="2">
    <source>
        <dbReference type="ARBA" id="ARBA00023015"/>
    </source>
</evidence>
<evidence type="ECO:0000256" key="6">
    <source>
        <dbReference type="SAM" id="Coils"/>
    </source>
</evidence>
<feature type="compositionally biased region" description="Polar residues" evidence="7">
    <location>
        <begin position="63"/>
        <end position="72"/>
    </location>
</feature>
<feature type="compositionally biased region" description="Basic and acidic residues" evidence="7">
    <location>
        <begin position="274"/>
        <end position="283"/>
    </location>
</feature>
<reference evidence="10" key="1">
    <citation type="journal article" date="2019" name="Plant Biotechnol. J.">
        <title>Genome sequencing of the Australian wild diploid species Gossypium australe highlights disease resistance and delayed gland morphogenesis.</title>
        <authorList>
            <person name="Cai Y."/>
            <person name="Cai X."/>
            <person name="Wang Q."/>
            <person name="Wang P."/>
            <person name="Zhang Y."/>
            <person name="Cai C."/>
            <person name="Xu Y."/>
            <person name="Wang K."/>
            <person name="Zhou Z."/>
            <person name="Wang C."/>
            <person name="Geng S."/>
            <person name="Li B."/>
            <person name="Dong Q."/>
            <person name="Hou Y."/>
            <person name="Wang H."/>
            <person name="Ai P."/>
            <person name="Liu Z."/>
            <person name="Yi F."/>
            <person name="Sun M."/>
            <person name="An G."/>
            <person name="Cheng J."/>
            <person name="Zhang Y."/>
            <person name="Shi Q."/>
            <person name="Xie Y."/>
            <person name="Shi X."/>
            <person name="Chang Y."/>
            <person name="Huang F."/>
            <person name="Chen Y."/>
            <person name="Hong S."/>
            <person name="Mi L."/>
            <person name="Sun Q."/>
            <person name="Zhang L."/>
            <person name="Zhou B."/>
            <person name="Peng R."/>
            <person name="Zhang X."/>
            <person name="Liu F."/>
        </authorList>
    </citation>
    <scope>NUCLEOTIDE SEQUENCE [LARGE SCALE GENOMIC DNA]</scope>
    <source>
        <strain evidence="10">cv. PA1801</strain>
    </source>
</reference>
<dbReference type="GO" id="GO:0003700">
    <property type="term" value="F:DNA-binding transcription factor activity"/>
    <property type="evidence" value="ECO:0007669"/>
    <property type="project" value="InterPro"/>
</dbReference>
<feature type="domain" description="WRKY" evidence="8">
    <location>
        <begin position="301"/>
        <end position="367"/>
    </location>
</feature>
<feature type="region of interest" description="Disordered" evidence="7">
    <location>
        <begin position="1"/>
        <end position="33"/>
    </location>
</feature>
<dbReference type="GO" id="GO:0043565">
    <property type="term" value="F:sequence-specific DNA binding"/>
    <property type="evidence" value="ECO:0007669"/>
    <property type="project" value="InterPro"/>
</dbReference>
<evidence type="ECO:0000256" key="5">
    <source>
        <dbReference type="ARBA" id="ARBA00023242"/>
    </source>
</evidence>
<evidence type="ECO:0000256" key="4">
    <source>
        <dbReference type="ARBA" id="ARBA00023163"/>
    </source>
</evidence>
<feature type="region of interest" description="Disordered" evidence="7">
    <location>
        <begin position="510"/>
        <end position="560"/>
    </location>
</feature>
<dbReference type="InterPro" id="IPR044810">
    <property type="entry name" value="WRKY_plant"/>
</dbReference>
<comment type="subcellular location">
    <subcellularLocation>
        <location evidence="1">Nucleus</location>
    </subcellularLocation>
</comment>
<evidence type="ECO:0000256" key="7">
    <source>
        <dbReference type="SAM" id="MobiDB-lite"/>
    </source>
</evidence>
<keyword evidence="3" id="KW-0238">DNA-binding</keyword>
<name>A0A5B6UQZ5_9ROSI</name>
<keyword evidence="6" id="KW-0175">Coiled coil</keyword>
<dbReference type="FunFam" id="2.20.25.80:FF:000002">
    <property type="entry name" value="probable WRKY transcription factor 31"/>
    <property type="match status" value="1"/>
</dbReference>
<feature type="region of interest" description="Disordered" evidence="7">
    <location>
        <begin position="210"/>
        <end position="231"/>
    </location>
</feature>
<feature type="region of interest" description="Disordered" evidence="7">
    <location>
        <begin position="255"/>
        <end position="287"/>
    </location>
</feature>
<dbReference type="PROSITE" id="PS50811">
    <property type="entry name" value="WRKY"/>
    <property type="match status" value="1"/>
</dbReference>
<dbReference type="EMBL" id="SMMG02000010">
    <property type="protein sequence ID" value="KAA3458854.1"/>
    <property type="molecule type" value="Genomic_DNA"/>
</dbReference>
<feature type="compositionally biased region" description="Polar residues" evidence="7">
    <location>
        <begin position="541"/>
        <end position="560"/>
    </location>
</feature>
<dbReference type="GO" id="GO:0005634">
    <property type="term" value="C:nucleus"/>
    <property type="evidence" value="ECO:0007669"/>
    <property type="project" value="UniProtKB-SubCell"/>
</dbReference>
<dbReference type="SUPFAM" id="SSF118290">
    <property type="entry name" value="WRKY DNA-binding domain"/>
    <property type="match status" value="1"/>
</dbReference>
<keyword evidence="10" id="KW-1185">Reference proteome</keyword>
<proteinExistence type="predicted"/>
<evidence type="ECO:0000256" key="3">
    <source>
        <dbReference type="ARBA" id="ARBA00023125"/>
    </source>
</evidence>
<dbReference type="AlphaFoldDB" id="A0A5B6UQZ5"/>
<dbReference type="PANTHER" id="PTHR31429">
    <property type="entry name" value="WRKY TRANSCRIPTION FACTOR 36-RELATED"/>
    <property type="match status" value="1"/>
</dbReference>
<evidence type="ECO:0000259" key="8">
    <source>
        <dbReference type="PROSITE" id="PS50811"/>
    </source>
</evidence>
<feature type="region of interest" description="Disordered" evidence="7">
    <location>
        <begin position="51"/>
        <end position="72"/>
    </location>
</feature>
<organism evidence="9 10">
    <name type="scientific">Gossypium australe</name>
    <dbReference type="NCBI Taxonomy" id="47621"/>
    <lineage>
        <taxon>Eukaryota</taxon>
        <taxon>Viridiplantae</taxon>
        <taxon>Streptophyta</taxon>
        <taxon>Embryophyta</taxon>
        <taxon>Tracheophyta</taxon>
        <taxon>Spermatophyta</taxon>
        <taxon>Magnoliopsida</taxon>
        <taxon>eudicotyledons</taxon>
        <taxon>Gunneridae</taxon>
        <taxon>Pentapetalae</taxon>
        <taxon>rosids</taxon>
        <taxon>malvids</taxon>
        <taxon>Malvales</taxon>
        <taxon>Malvaceae</taxon>
        <taxon>Malvoideae</taxon>
        <taxon>Gossypium</taxon>
    </lineage>
</organism>
<dbReference type="Pfam" id="PF03106">
    <property type="entry name" value="WRKY"/>
    <property type="match status" value="1"/>
</dbReference>
<dbReference type="OrthoDB" id="2020995at2759"/>
<comment type="caution">
    <text evidence="9">The sequence shown here is derived from an EMBL/GenBank/DDBJ whole genome shotgun (WGS) entry which is preliminary data.</text>
</comment>
<evidence type="ECO:0000313" key="10">
    <source>
        <dbReference type="Proteomes" id="UP000325315"/>
    </source>
</evidence>
<accession>A0A5B6UQZ5</accession>
<keyword evidence="2" id="KW-0805">Transcription regulation</keyword>
<dbReference type="Proteomes" id="UP000325315">
    <property type="component" value="Unassembled WGS sequence"/>
</dbReference>
<feature type="compositionally biased region" description="Basic and acidic residues" evidence="7">
    <location>
        <begin position="1"/>
        <end position="10"/>
    </location>
</feature>
<protein>
    <submittedName>
        <fullName evidence="9">Putative WRKY transcription factor 47</fullName>
    </submittedName>
</protein>
<feature type="coiled-coil region" evidence="6">
    <location>
        <begin position="136"/>
        <end position="170"/>
    </location>
</feature>
<keyword evidence="4" id="KW-0804">Transcription</keyword>
<gene>
    <name evidence="9" type="ORF">EPI10_013415</name>
</gene>
<dbReference type="InterPro" id="IPR036576">
    <property type="entry name" value="WRKY_dom_sf"/>
</dbReference>